<dbReference type="Gene3D" id="3.40.50.150">
    <property type="entry name" value="Vaccinia Virus protein VP39"/>
    <property type="match status" value="1"/>
</dbReference>
<dbReference type="CDD" id="cd02440">
    <property type="entry name" value="AdoMet_MTases"/>
    <property type="match status" value="1"/>
</dbReference>
<dbReference type="GO" id="GO:0008757">
    <property type="term" value="F:S-adenosylmethionine-dependent methyltransferase activity"/>
    <property type="evidence" value="ECO:0007669"/>
    <property type="project" value="InterPro"/>
</dbReference>
<dbReference type="PANTHER" id="PTHR43591">
    <property type="entry name" value="METHYLTRANSFERASE"/>
    <property type="match status" value="1"/>
</dbReference>
<keyword evidence="2" id="KW-0808">Transferase</keyword>
<dbReference type="EMBL" id="NOII01000001">
    <property type="protein sequence ID" value="OYD58913.1"/>
    <property type="molecule type" value="Genomic_DNA"/>
</dbReference>
<feature type="domain" description="Methyltransferase type 11" evidence="1">
    <location>
        <begin position="45"/>
        <end position="141"/>
    </location>
</feature>
<dbReference type="InterPro" id="IPR013216">
    <property type="entry name" value="Methyltransf_11"/>
</dbReference>
<keyword evidence="3" id="KW-1185">Reference proteome</keyword>
<comment type="caution">
    <text evidence="2">The sequence shown here is derived from an EMBL/GenBank/DDBJ whole genome shotgun (WGS) entry which is preliminary data.</text>
</comment>
<keyword evidence="2" id="KW-0489">Methyltransferase</keyword>
<dbReference type="SUPFAM" id="SSF53335">
    <property type="entry name" value="S-adenosyl-L-methionine-dependent methyltransferases"/>
    <property type="match status" value="1"/>
</dbReference>
<reference evidence="2 3" key="1">
    <citation type="submission" date="2017-07" db="EMBL/GenBank/DDBJ databases">
        <title>Fictibacillus sp. nov. GDSW-R2A3 Genome sequencing and assembly.</title>
        <authorList>
            <person name="Mayilraj S."/>
        </authorList>
    </citation>
    <scope>NUCLEOTIDE SEQUENCE [LARGE SCALE GENOMIC DNA]</scope>
    <source>
        <strain evidence="2 3">GDSW-R2A3</strain>
    </source>
</reference>
<evidence type="ECO:0000313" key="2">
    <source>
        <dbReference type="EMBL" id="OYD58913.1"/>
    </source>
</evidence>
<dbReference type="AlphaFoldDB" id="A0A235FDA6"/>
<proteinExistence type="predicted"/>
<accession>A0A235FDA6</accession>
<dbReference type="Proteomes" id="UP000215059">
    <property type="component" value="Unassembled WGS sequence"/>
</dbReference>
<gene>
    <name evidence="2" type="ORF">CGZ90_03150</name>
</gene>
<dbReference type="OrthoDB" id="9808140at2"/>
<organism evidence="2 3">
    <name type="scientific">Fictibacillus aquaticus</name>
    <dbReference type="NCBI Taxonomy" id="2021314"/>
    <lineage>
        <taxon>Bacteria</taxon>
        <taxon>Bacillati</taxon>
        <taxon>Bacillota</taxon>
        <taxon>Bacilli</taxon>
        <taxon>Bacillales</taxon>
        <taxon>Fictibacillaceae</taxon>
        <taxon>Fictibacillus</taxon>
    </lineage>
</organism>
<dbReference type="InterPro" id="IPR029063">
    <property type="entry name" value="SAM-dependent_MTases_sf"/>
</dbReference>
<protein>
    <submittedName>
        <fullName evidence="2">SAM-dependent methyltransferase</fullName>
    </submittedName>
</protein>
<dbReference type="Pfam" id="PF08241">
    <property type="entry name" value="Methyltransf_11"/>
    <property type="match status" value="1"/>
</dbReference>
<evidence type="ECO:0000313" key="3">
    <source>
        <dbReference type="Proteomes" id="UP000215059"/>
    </source>
</evidence>
<name>A0A235FDA6_9BACL</name>
<dbReference type="GO" id="GO:0032259">
    <property type="term" value="P:methylation"/>
    <property type="evidence" value="ECO:0007669"/>
    <property type="project" value="UniProtKB-KW"/>
</dbReference>
<sequence length="222" mass="24895">MRKMNGEEFDELVGFFDSMARTSWLSAVHDRIKQETGSWLDKKVIDVGCGTGRLLLKGADEAQQLTGVDLSSEMVKGAVQNFFFHNRSEKSSFLIGDACELPMEDHEFDIALSTCVLFLLPEPIEGITEIHRVLNPGGVTAMLNPSPEMNQLNAHQYAKRNDITGFELTSLLKWANVSTRRHRYSQEELTDILSSLHFSNIRHVEVLDGLATITIAEKVSEI</sequence>
<evidence type="ECO:0000259" key="1">
    <source>
        <dbReference type="Pfam" id="PF08241"/>
    </source>
</evidence>